<feature type="transmembrane region" description="Helical" evidence="1">
    <location>
        <begin position="119"/>
        <end position="137"/>
    </location>
</feature>
<evidence type="ECO:0000256" key="1">
    <source>
        <dbReference type="SAM" id="Phobius"/>
    </source>
</evidence>
<dbReference type="AlphaFoldDB" id="A0AA38P2P3"/>
<keyword evidence="1" id="KW-1133">Transmembrane helix</keyword>
<feature type="transmembrane region" description="Helical" evidence="1">
    <location>
        <begin position="226"/>
        <end position="253"/>
    </location>
</feature>
<evidence type="ECO:0000313" key="2">
    <source>
        <dbReference type="EMBL" id="KAJ3835207.1"/>
    </source>
</evidence>
<feature type="transmembrane region" description="Helical" evidence="1">
    <location>
        <begin position="265"/>
        <end position="288"/>
    </location>
</feature>
<keyword evidence="3" id="KW-1185">Reference proteome</keyword>
<keyword evidence="1" id="KW-0812">Transmembrane</keyword>
<feature type="transmembrane region" description="Helical" evidence="1">
    <location>
        <begin position="20"/>
        <end position="44"/>
    </location>
</feature>
<proteinExistence type="predicted"/>
<accession>A0AA38P2P3</accession>
<protein>
    <submittedName>
        <fullName evidence="2">Uncharacterized protein</fullName>
    </submittedName>
</protein>
<evidence type="ECO:0000313" key="3">
    <source>
        <dbReference type="Proteomes" id="UP001163846"/>
    </source>
</evidence>
<feature type="transmembrane region" description="Helical" evidence="1">
    <location>
        <begin position="149"/>
        <end position="170"/>
    </location>
</feature>
<feature type="transmembrane region" description="Helical" evidence="1">
    <location>
        <begin position="182"/>
        <end position="205"/>
    </location>
</feature>
<organism evidence="2 3">
    <name type="scientific">Lentinula raphanica</name>
    <dbReference type="NCBI Taxonomy" id="153919"/>
    <lineage>
        <taxon>Eukaryota</taxon>
        <taxon>Fungi</taxon>
        <taxon>Dikarya</taxon>
        <taxon>Basidiomycota</taxon>
        <taxon>Agaricomycotina</taxon>
        <taxon>Agaricomycetes</taxon>
        <taxon>Agaricomycetidae</taxon>
        <taxon>Agaricales</taxon>
        <taxon>Marasmiineae</taxon>
        <taxon>Omphalotaceae</taxon>
        <taxon>Lentinula</taxon>
    </lineage>
</organism>
<dbReference type="Proteomes" id="UP001163846">
    <property type="component" value="Unassembled WGS sequence"/>
</dbReference>
<name>A0AA38P2P3_9AGAR</name>
<dbReference type="EMBL" id="MU806435">
    <property type="protein sequence ID" value="KAJ3835207.1"/>
    <property type="molecule type" value="Genomic_DNA"/>
</dbReference>
<comment type="caution">
    <text evidence="2">The sequence shown here is derived from an EMBL/GenBank/DDBJ whole genome shotgun (WGS) entry which is preliminary data.</text>
</comment>
<reference evidence="2" key="1">
    <citation type="submission" date="2022-08" db="EMBL/GenBank/DDBJ databases">
        <authorList>
            <consortium name="DOE Joint Genome Institute"/>
            <person name="Min B."/>
            <person name="Riley R."/>
            <person name="Sierra-Patev S."/>
            <person name="Naranjo-Ortiz M."/>
            <person name="Looney B."/>
            <person name="Konkel Z."/>
            <person name="Slot J.C."/>
            <person name="Sakamoto Y."/>
            <person name="Steenwyk J.L."/>
            <person name="Rokas A."/>
            <person name="Carro J."/>
            <person name="Camarero S."/>
            <person name="Ferreira P."/>
            <person name="Molpeceres G."/>
            <person name="Ruiz-Duenas F.J."/>
            <person name="Serrano A."/>
            <person name="Henrissat B."/>
            <person name="Drula E."/>
            <person name="Hughes K.W."/>
            <person name="Mata J.L."/>
            <person name="Ishikawa N.K."/>
            <person name="Vargas-Isla R."/>
            <person name="Ushijima S."/>
            <person name="Smith C.A."/>
            <person name="Ahrendt S."/>
            <person name="Andreopoulos W."/>
            <person name="He G."/>
            <person name="Labutti K."/>
            <person name="Lipzen A."/>
            <person name="Ng V."/>
            <person name="Sandor L."/>
            <person name="Barry K."/>
            <person name="Martinez A.T."/>
            <person name="Xiao Y."/>
            <person name="Gibbons J.G."/>
            <person name="Terashima K."/>
            <person name="Hibbett D.S."/>
            <person name="Grigoriev I.V."/>
        </authorList>
    </citation>
    <scope>NUCLEOTIDE SEQUENCE</scope>
    <source>
        <strain evidence="2">TFB9207</strain>
    </source>
</reference>
<sequence>MTLNDEQLLASFGQTVFFNILNLIVIIIGYGAFVLGTAIAILLLRKHSFQYLSRTNCGLLVCTVMIFICYSWNVIYEGGSMLTQIEYTFIKTLPEGGLAAQAQSSDNHMLVTWEYMETWPPTINLLLSDCIVAWRAWVLFPQEKSLKVVLIVLMVANIGINIADCIWSDIEELAEFVEASTLDWLSIILSLVVNACATFLIALKARNFHWFISDAHIKKKTRSQSILLLLVESGAIFCAIQTVYAVFILLQVYKTNINPGLNQAIAIILDIFDAITPCYPLAIIILVLKDASPAVVVFNQTTMDMETSHNVHSNSQMVPLHMLGSEGIEVDQFAKTDIVGRREG</sequence>
<keyword evidence="1" id="KW-0472">Membrane</keyword>
<gene>
    <name evidence="2" type="ORF">F5878DRAFT_628571</name>
</gene>
<feature type="transmembrane region" description="Helical" evidence="1">
    <location>
        <begin position="56"/>
        <end position="75"/>
    </location>
</feature>